<dbReference type="SUPFAM" id="SSF53850">
    <property type="entry name" value="Periplasmic binding protein-like II"/>
    <property type="match status" value="1"/>
</dbReference>
<accession>A0A8I0AK17</accession>
<dbReference type="Pfam" id="PF16868">
    <property type="entry name" value="NMT1_3"/>
    <property type="match status" value="1"/>
</dbReference>
<dbReference type="PROSITE" id="PS51257">
    <property type="entry name" value="PROKAR_LIPOPROTEIN"/>
    <property type="match status" value="1"/>
</dbReference>
<sequence>MKKKTALFLCLILLISTIGTGCSSKKDAIRFGAADIGGIYYTFANAYAGLVNNDAPDYSIEAKKTAGSAANLRLLADGYIDLCIAQNDMIDDAVNGTGTFVGKSISGYSAIASLYPEACQIIVKKDSNIKSLDDLTGKTISIGASDSGTERNAKQILEVAGLNNDLVKTTNLDYIDAAESLVSGEIDAFFVTAGIQTTVIEELTRTCDIRLIGLNDSCKNKLLSAYSYYSDFTIPANTYSGQTEDVSTVCVQAVMLADNDLSKDTVEDLTRLLFEHANDLQYSLSIDMQLNEQAATKGITIPFHKGAAAYYKEKGITVDVR</sequence>
<evidence type="ECO:0000313" key="2">
    <source>
        <dbReference type="EMBL" id="MBC5662311.1"/>
    </source>
</evidence>
<dbReference type="InterPro" id="IPR011852">
    <property type="entry name" value="TRAP_TAXI"/>
</dbReference>
<feature type="chain" id="PRO_5039190076" evidence="1">
    <location>
        <begin position="22"/>
        <end position="321"/>
    </location>
</feature>
<comment type="caution">
    <text evidence="2">The sequence shown here is derived from an EMBL/GenBank/DDBJ whole genome shotgun (WGS) entry which is preliminary data.</text>
</comment>
<dbReference type="Gene3D" id="3.40.190.10">
    <property type="entry name" value="Periplasmic binding protein-like II"/>
    <property type="match status" value="2"/>
</dbReference>
<feature type="signal peptide" evidence="1">
    <location>
        <begin position="1"/>
        <end position="21"/>
    </location>
</feature>
<dbReference type="Proteomes" id="UP000615234">
    <property type="component" value="Unassembled WGS sequence"/>
</dbReference>
<protein>
    <submittedName>
        <fullName evidence="2">TAXI family TRAP transporter solute-binding subunit</fullName>
    </submittedName>
</protein>
<dbReference type="RefSeq" id="WP_186847493.1">
    <property type="nucleotide sequence ID" value="NZ_JACOOX010000003.1"/>
</dbReference>
<keyword evidence="3" id="KW-1185">Reference proteome</keyword>
<evidence type="ECO:0000256" key="1">
    <source>
        <dbReference type="SAM" id="SignalP"/>
    </source>
</evidence>
<dbReference type="EMBL" id="JACOOX010000003">
    <property type="protein sequence ID" value="MBC5662311.1"/>
    <property type="molecule type" value="Genomic_DNA"/>
</dbReference>
<dbReference type="AlphaFoldDB" id="A0A8I0AK17"/>
<reference evidence="2 3" key="1">
    <citation type="submission" date="2020-08" db="EMBL/GenBank/DDBJ databases">
        <title>Genome public.</title>
        <authorList>
            <person name="Liu C."/>
            <person name="Sun Q."/>
        </authorList>
    </citation>
    <scope>NUCLEOTIDE SEQUENCE [LARGE SCALE GENOMIC DNA]</scope>
    <source>
        <strain evidence="2 3">NSJ-10</strain>
    </source>
</reference>
<organism evidence="2 3">
    <name type="scientific">Coprococcus hominis</name>
    <name type="common">ex Liu et al. 2022</name>
    <dbReference type="NCBI Taxonomy" id="2763039"/>
    <lineage>
        <taxon>Bacteria</taxon>
        <taxon>Bacillati</taxon>
        <taxon>Bacillota</taxon>
        <taxon>Clostridia</taxon>
        <taxon>Lachnospirales</taxon>
        <taxon>Lachnospiraceae</taxon>
        <taxon>Coprococcus</taxon>
    </lineage>
</organism>
<keyword evidence="1" id="KW-0732">Signal</keyword>
<dbReference type="PANTHER" id="PTHR42941:SF1">
    <property type="entry name" value="SLL1037 PROTEIN"/>
    <property type="match status" value="1"/>
</dbReference>
<dbReference type="CDD" id="cd13567">
    <property type="entry name" value="PBP2_TtGluBP"/>
    <property type="match status" value="1"/>
</dbReference>
<dbReference type="NCBIfam" id="TIGR02122">
    <property type="entry name" value="TRAP_TAXI"/>
    <property type="match status" value="1"/>
</dbReference>
<gene>
    <name evidence="2" type="ORF">H8S09_05295</name>
</gene>
<name>A0A8I0AK17_9FIRM</name>
<dbReference type="PANTHER" id="PTHR42941">
    <property type="entry name" value="SLL1037 PROTEIN"/>
    <property type="match status" value="1"/>
</dbReference>
<proteinExistence type="predicted"/>
<evidence type="ECO:0000313" key="3">
    <source>
        <dbReference type="Proteomes" id="UP000615234"/>
    </source>
</evidence>